<sequence length="67" mass="7355">MILTNKAEPRQKNAMGGEYIITVHVFLRHLLTLCAAQVACTVTVQAIGGPLYLVTLLRQSNDHKHVG</sequence>
<accession>M4BNX5</accession>
<reference evidence="2" key="1">
    <citation type="journal article" date="2010" name="Science">
        <title>Signatures of adaptation to obligate biotrophy in the Hyaloperonospora arabidopsidis genome.</title>
        <authorList>
            <person name="Baxter L."/>
            <person name="Tripathy S."/>
            <person name="Ishaque N."/>
            <person name="Boot N."/>
            <person name="Cabral A."/>
            <person name="Kemen E."/>
            <person name="Thines M."/>
            <person name="Ah-Fong A."/>
            <person name="Anderson R."/>
            <person name="Badejoko W."/>
            <person name="Bittner-Eddy P."/>
            <person name="Boore J.L."/>
            <person name="Chibucos M.C."/>
            <person name="Coates M."/>
            <person name="Dehal P."/>
            <person name="Delehaunty K."/>
            <person name="Dong S."/>
            <person name="Downton P."/>
            <person name="Dumas B."/>
            <person name="Fabro G."/>
            <person name="Fronick C."/>
            <person name="Fuerstenberg S.I."/>
            <person name="Fulton L."/>
            <person name="Gaulin E."/>
            <person name="Govers F."/>
            <person name="Hughes L."/>
            <person name="Humphray S."/>
            <person name="Jiang R.H."/>
            <person name="Judelson H."/>
            <person name="Kamoun S."/>
            <person name="Kyung K."/>
            <person name="Meijer H."/>
            <person name="Minx P."/>
            <person name="Morris P."/>
            <person name="Nelson J."/>
            <person name="Phuntumart V."/>
            <person name="Qutob D."/>
            <person name="Rehmany A."/>
            <person name="Rougon-Cardoso A."/>
            <person name="Ryden P."/>
            <person name="Torto-Alalibo T."/>
            <person name="Studholme D."/>
            <person name="Wang Y."/>
            <person name="Win J."/>
            <person name="Wood J."/>
            <person name="Clifton S.W."/>
            <person name="Rogers J."/>
            <person name="Van den Ackerveken G."/>
            <person name="Jones J.D."/>
            <person name="McDowell J.M."/>
            <person name="Beynon J."/>
            <person name="Tyler B.M."/>
        </authorList>
    </citation>
    <scope>NUCLEOTIDE SEQUENCE [LARGE SCALE GENOMIC DNA]</scope>
    <source>
        <strain evidence="2">Emoy2</strain>
    </source>
</reference>
<dbReference type="InParanoid" id="M4BNX5"/>
<organism evidence="1 2">
    <name type="scientific">Hyaloperonospora arabidopsidis (strain Emoy2)</name>
    <name type="common">Downy mildew agent</name>
    <name type="synonym">Peronospora arabidopsidis</name>
    <dbReference type="NCBI Taxonomy" id="559515"/>
    <lineage>
        <taxon>Eukaryota</taxon>
        <taxon>Sar</taxon>
        <taxon>Stramenopiles</taxon>
        <taxon>Oomycota</taxon>
        <taxon>Peronosporomycetes</taxon>
        <taxon>Peronosporales</taxon>
        <taxon>Peronosporaceae</taxon>
        <taxon>Hyaloperonospora</taxon>
    </lineage>
</organism>
<evidence type="ECO:0000313" key="1">
    <source>
        <dbReference type="EnsemblProtists" id="HpaP808113"/>
    </source>
</evidence>
<evidence type="ECO:0000313" key="2">
    <source>
        <dbReference type="Proteomes" id="UP000011713"/>
    </source>
</evidence>
<reference evidence="1" key="2">
    <citation type="submission" date="2015-06" db="UniProtKB">
        <authorList>
            <consortium name="EnsemblProtists"/>
        </authorList>
    </citation>
    <scope>IDENTIFICATION</scope>
    <source>
        <strain evidence="1">Emoy2</strain>
    </source>
</reference>
<dbReference type="HOGENOM" id="CLU_2817950_0_0_1"/>
<name>M4BNX5_HYAAE</name>
<protein>
    <submittedName>
        <fullName evidence="1">Uncharacterized protein</fullName>
    </submittedName>
</protein>
<dbReference type="Proteomes" id="UP000011713">
    <property type="component" value="Unassembled WGS sequence"/>
</dbReference>
<dbReference type="AlphaFoldDB" id="M4BNX5"/>
<keyword evidence="2" id="KW-1185">Reference proteome</keyword>
<dbReference type="EnsemblProtists" id="HpaT808113">
    <property type="protein sequence ID" value="HpaP808113"/>
    <property type="gene ID" value="HpaG808113"/>
</dbReference>
<dbReference type="EMBL" id="JH598476">
    <property type="status" value="NOT_ANNOTATED_CDS"/>
    <property type="molecule type" value="Genomic_DNA"/>
</dbReference>
<proteinExistence type="predicted"/>
<dbReference type="VEuPathDB" id="FungiDB:HpaG808113"/>